<evidence type="ECO:0000256" key="1">
    <source>
        <dbReference type="SAM" id="MobiDB-lite"/>
    </source>
</evidence>
<dbReference type="Proteomes" id="UP000217199">
    <property type="component" value="Unassembled WGS sequence"/>
</dbReference>
<gene>
    <name evidence="2" type="ORF">PNOK_0686300</name>
</gene>
<proteinExistence type="predicted"/>
<evidence type="ECO:0000313" key="3">
    <source>
        <dbReference type="Proteomes" id="UP000217199"/>
    </source>
</evidence>
<organism evidence="2 3">
    <name type="scientific">Pyrrhoderma noxium</name>
    <dbReference type="NCBI Taxonomy" id="2282107"/>
    <lineage>
        <taxon>Eukaryota</taxon>
        <taxon>Fungi</taxon>
        <taxon>Dikarya</taxon>
        <taxon>Basidiomycota</taxon>
        <taxon>Agaricomycotina</taxon>
        <taxon>Agaricomycetes</taxon>
        <taxon>Hymenochaetales</taxon>
        <taxon>Hymenochaetaceae</taxon>
        <taxon>Pyrrhoderma</taxon>
    </lineage>
</organism>
<comment type="caution">
    <text evidence="2">The sequence shown here is derived from an EMBL/GenBank/DDBJ whole genome shotgun (WGS) entry which is preliminary data.</text>
</comment>
<evidence type="ECO:0000313" key="2">
    <source>
        <dbReference type="EMBL" id="PAV16799.1"/>
    </source>
</evidence>
<name>A0A286UB60_9AGAM</name>
<dbReference type="EMBL" id="NBII01000007">
    <property type="protein sequence ID" value="PAV16799.1"/>
    <property type="molecule type" value="Genomic_DNA"/>
</dbReference>
<feature type="compositionally biased region" description="Polar residues" evidence="1">
    <location>
        <begin position="1"/>
        <end position="16"/>
    </location>
</feature>
<reference evidence="2 3" key="1">
    <citation type="journal article" date="2017" name="Mol. Ecol.">
        <title>Comparative and population genomic landscape of Phellinus noxius: A hypervariable fungus causing root rot in trees.</title>
        <authorList>
            <person name="Chung C.L."/>
            <person name="Lee T.J."/>
            <person name="Akiba M."/>
            <person name="Lee H.H."/>
            <person name="Kuo T.H."/>
            <person name="Liu D."/>
            <person name="Ke H.M."/>
            <person name="Yokoi T."/>
            <person name="Roa M.B."/>
            <person name="Lu M.J."/>
            <person name="Chang Y.Y."/>
            <person name="Ann P.J."/>
            <person name="Tsai J.N."/>
            <person name="Chen C.Y."/>
            <person name="Tzean S.S."/>
            <person name="Ota Y."/>
            <person name="Hattori T."/>
            <person name="Sahashi N."/>
            <person name="Liou R.F."/>
            <person name="Kikuchi T."/>
            <person name="Tsai I.J."/>
        </authorList>
    </citation>
    <scope>NUCLEOTIDE SEQUENCE [LARGE SCALE GENOMIC DNA]</scope>
    <source>
        <strain evidence="2 3">FFPRI411160</strain>
    </source>
</reference>
<dbReference type="AlphaFoldDB" id="A0A286UB60"/>
<dbReference type="InParanoid" id="A0A286UB60"/>
<keyword evidence="3" id="KW-1185">Reference proteome</keyword>
<sequence>MPVPKKQTSPPTSQARTGLASGKDSSPARGQPPATRTATGETPSKEIECAEGDIKYVVKSGLYLLVSWL</sequence>
<feature type="region of interest" description="Disordered" evidence="1">
    <location>
        <begin position="1"/>
        <end position="46"/>
    </location>
</feature>
<accession>A0A286UB60</accession>
<protein>
    <submittedName>
        <fullName evidence="2">Uncharacterized protein</fullName>
    </submittedName>
</protein>